<feature type="compositionally biased region" description="Acidic residues" evidence="11">
    <location>
        <begin position="248"/>
        <end position="270"/>
    </location>
</feature>
<feature type="domain" description="SAM-dependent MTase RsmB/NOP-type" evidence="13">
    <location>
        <begin position="356"/>
        <end position="644"/>
    </location>
</feature>
<dbReference type="AlphaFoldDB" id="A0AAW0GP10"/>
<dbReference type="PRINTS" id="PR02012">
    <property type="entry name" value="RCMTNOP2"/>
</dbReference>
<evidence type="ECO:0000259" key="13">
    <source>
        <dbReference type="PROSITE" id="PS51686"/>
    </source>
</evidence>
<dbReference type="Gene3D" id="3.30.70.1170">
    <property type="entry name" value="Sun protein, domain 3"/>
    <property type="match status" value="1"/>
</dbReference>
<feature type="compositionally biased region" description="Basic and acidic residues" evidence="11">
    <location>
        <begin position="51"/>
        <end position="69"/>
    </location>
</feature>
<comment type="similarity">
    <text evidence="2 10">Belongs to the class I-like SAM-binding methyltransferase superfamily. RsmB/NOP family.</text>
</comment>
<dbReference type="InterPro" id="IPR018314">
    <property type="entry name" value="RsmB/NOL1/NOP2-like_CS"/>
</dbReference>
<feature type="compositionally biased region" description="Acidic residues" evidence="11">
    <location>
        <begin position="132"/>
        <end position="154"/>
    </location>
</feature>
<dbReference type="InterPro" id="IPR023267">
    <property type="entry name" value="RCMT"/>
</dbReference>
<dbReference type="FunFam" id="3.30.70.1170:FF:000001">
    <property type="entry name" value="Ribosomal RNA methyltransferase Nop2"/>
    <property type="match status" value="1"/>
</dbReference>
<evidence type="ECO:0000256" key="2">
    <source>
        <dbReference type="ARBA" id="ARBA00007494"/>
    </source>
</evidence>
<feature type="active site" description="Nucleophile" evidence="10">
    <location>
        <position position="573"/>
    </location>
</feature>
<feature type="binding site" evidence="10">
    <location>
        <position position="516"/>
    </location>
    <ligand>
        <name>S-adenosyl-L-methionine</name>
        <dbReference type="ChEBI" id="CHEBI:59789"/>
    </ligand>
</feature>
<keyword evidence="6 10" id="KW-0949">S-adenosyl-L-methionine</keyword>
<organism evidence="14 15">
    <name type="scientific">Cerrena zonata</name>
    <dbReference type="NCBI Taxonomy" id="2478898"/>
    <lineage>
        <taxon>Eukaryota</taxon>
        <taxon>Fungi</taxon>
        <taxon>Dikarya</taxon>
        <taxon>Basidiomycota</taxon>
        <taxon>Agaricomycotina</taxon>
        <taxon>Agaricomycetes</taxon>
        <taxon>Polyporales</taxon>
        <taxon>Cerrenaceae</taxon>
        <taxon>Cerrena</taxon>
    </lineage>
</organism>
<feature type="compositionally biased region" description="Basic and acidic residues" evidence="11">
    <location>
        <begin position="222"/>
        <end position="236"/>
    </location>
</feature>
<feature type="transmembrane region" description="Helical" evidence="12">
    <location>
        <begin position="718"/>
        <end position="738"/>
    </location>
</feature>
<dbReference type="Proteomes" id="UP001385951">
    <property type="component" value="Unassembled WGS sequence"/>
</dbReference>
<dbReference type="PANTHER" id="PTHR22807:SF30">
    <property type="entry name" value="28S RRNA (CYTOSINE(4447)-C(5))-METHYLTRANSFERASE-RELATED"/>
    <property type="match status" value="1"/>
</dbReference>
<name>A0AAW0GP10_9APHY</name>
<evidence type="ECO:0000256" key="8">
    <source>
        <dbReference type="ARBA" id="ARBA00023242"/>
    </source>
</evidence>
<evidence type="ECO:0000256" key="10">
    <source>
        <dbReference type="PROSITE-ProRule" id="PRU01023"/>
    </source>
</evidence>
<evidence type="ECO:0000256" key="4">
    <source>
        <dbReference type="ARBA" id="ARBA00022603"/>
    </source>
</evidence>
<feature type="compositionally biased region" description="Basic and acidic residues" evidence="11">
    <location>
        <begin position="18"/>
        <end position="38"/>
    </location>
</feature>
<keyword evidence="12" id="KW-0812">Transmembrane</keyword>
<dbReference type="PRINTS" id="PR02008">
    <property type="entry name" value="RCMTFAMILY"/>
</dbReference>
<gene>
    <name evidence="14" type="ORF">QCA50_003201</name>
</gene>
<dbReference type="InterPro" id="IPR023273">
    <property type="entry name" value="RCMT_NOP2"/>
</dbReference>
<evidence type="ECO:0000256" key="6">
    <source>
        <dbReference type="ARBA" id="ARBA00022691"/>
    </source>
</evidence>
<feature type="compositionally biased region" description="Acidic residues" evidence="11">
    <location>
        <begin position="165"/>
        <end position="174"/>
    </location>
</feature>
<feature type="compositionally biased region" description="Acidic residues" evidence="11">
    <location>
        <begin position="96"/>
        <end position="105"/>
    </location>
</feature>
<keyword evidence="8" id="KW-0539">Nucleus</keyword>
<dbReference type="InterPro" id="IPR011023">
    <property type="entry name" value="Nop2p"/>
</dbReference>
<dbReference type="GO" id="GO:0005730">
    <property type="term" value="C:nucleolus"/>
    <property type="evidence" value="ECO:0007669"/>
    <property type="project" value="UniProtKB-SubCell"/>
</dbReference>
<keyword evidence="12" id="KW-0472">Membrane</keyword>
<evidence type="ECO:0000256" key="11">
    <source>
        <dbReference type="SAM" id="MobiDB-lite"/>
    </source>
</evidence>
<keyword evidence="15" id="KW-1185">Reference proteome</keyword>
<dbReference type="Pfam" id="PF01189">
    <property type="entry name" value="Methyltr_RsmB-F"/>
    <property type="match status" value="1"/>
</dbReference>
<comment type="caution">
    <text evidence="14">The sequence shown here is derived from an EMBL/GenBank/DDBJ whole genome shotgun (WGS) entry which is preliminary data.</text>
</comment>
<evidence type="ECO:0000313" key="15">
    <source>
        <dbReference type="Proteomes" id="UP001385951"/>
    </source>
</evidence>
<feature type="region of interest" description="Disordered" evidence="11">
    <location>
        <begin position="1"/>
        <end position="270"/>
    </location>
</feature>
<sequence length="755" mass="83812">MGRRAKNKQGDPRPLNEFQEKRDRRDSSKKLGKRKAEATEEDVTSKRPAKKLKETEGKKPTTKTKEGKKVAFAKISDSANKSALVKDKKGKRKQESEDEDEDVMVEDGGSSEGWEDVDEDDLKTQRKSLFQDSDDDADGFVGDLDDLEIEDDDDMLRGPVQELDLGSDDEEEELVPAARLKGKRSKQLERPSKIIPTGSDDSSDSDASEDEDDKVTMANMEARSRALDAKAAREAELDLEETQQAALEGEDDAESFDGEADEDGDVEDGTEAFELPTPEEREQEKAAGGPQVHIVQRRMRECVRVLSNLKRYAGTGRSRSEYIQQLTSDIASYYGYNEFLAEKLFQLFPVSEAIEFFEANEIPRPVTIRTNTLRTRRRDLAQALINRGVNLEPIGKWTNVGLQVFESSVPIGATPEYLAGHYMLQAASSFLPVIALAPQPGERVLDMASAPGGKTTHMAALMQNTGVVFANDANKARTKSLSANVHRLGCKNVVVCSYDGREFPKVMGGFDRVLLDAPCSGTGVISKDASVKTNKSDRDFSLLSHLQKQLILCAIDSVTPDSKTGGYLVYSTCSVTVDENEAVVDYALRKRPNVKLVETGLEFGVPGYAKYRGKTFNPSVSMTRRFYPHVHNMDGFYVAKFKVEKRLKTKPKEESTVDVDTGAMDVDGEAEPSGFNSDEDREYIEESKRKAMKAKGTPCPSPEKACAGISCRQGSCMIFLPVLRLMYFLLALITFSFYDFISRVYCFTIHCAYGV</sequence>
<evidence type="ECO:0000256" key="3">
    <source>
        <dbReference type="ARBA" id="ARBA00022517"/>
    </source>
</evidence>
<feature type="compositionally biased region" description="Acidic residues" evidence="11">
    <location>
        <begin position="201"/>
        <end position="213"/>
    </location>
</feature>
<evidence type="ECO:0000256" key="7">
    <source>
        <dbReference type="ARBA" id="ARBA00022884"/>
    </source>
</evidence>
<dbReference type="EMBL" id="JASBNA010000003">
    <property type="protein sequence ID" value="KAK7693632.1"/>
    <property type="molecule type" value="Genomic_DNA"/>
</dbReference>
<feature type="binding site" evidence="10">
    <location>
        <position position="472"/>
    </location>
    <ligand>
        <name>S-adenosyl-L-methionine</name>
        <dbReference type="ChEBI" id="CHEBI:59789"/>
    </ligand>
</feature>
<keyword evidence="5 10" id="KW-0808">Transferase</keyword>
<comment type="subcellular location">
    <subcellularLocation>
        <location evidence="1">Nucleus</location>
        <location evidence="1">Nucleolus</location>
    </subcellularLocation>
</comment>
<evidence type="ECO:0000256" key="12">
    <source>
        <dbReference type="SAM" id="Phobius"/>
    </source>
</evidence>
<keyword evidence="12" id="KW-1133">Transmembrane helix</keyword>
<keyword evidence="3" id="KW-0690">Ribosome biogenesis</keyword>
<keyword evidence="7 10" id="KW-0694">RNA-binding</keyword>
<feature type="binding site" evidence="10">
    <location>
        <position position="499"/>
    </location>
    <ligand>
        <name>S-adenosyl-L-methionine</name>
        <dbReference type="ChEBI" id="CHEBI:59789"/>
    </ligand>
</feature>
<proteinExistence type="inferred from homology"/>
<dbReference type="InterPro" id="IPR049560">
    <property type="entry name" value="MeTrfase_RsmB-F_NOP2_cat"/>
</dbReference>
<dbReference type="InterPro" id="IPR054728">
    <property type="entry name" value="RsmB-like_ferredoxin"/>
</dbReference>
<dbReference type="GO" id="GO:0000470">
    <property type="term" value="P:maturation of LSU-rRNA"/>
    <property type="evidence" value="ECO:0007669"/>
    <property type="project" value="TreeGrafter"/>
</dbReference>
<dbReference type="PROSITE" id="PS01153">
    <property type="entry name" value="NOL1_NOP2_SUN"/>
    <property type="match status" value="1"/>
</dbReference>
<evidence type="ECO:0000256" key="5">
    <source>
        <dbReference type="ARBA" id="ARBA00022679"/>
    </source>
</evidence>
<dbReference type="InterPro" id="IPR029063">
    <property type="entry name" value="SAM-dependent_MTases_sf"/>
</dbReference>
<reference evidence="14 15" key="1">
    <citation type="submission" date="2022-09" db="EMBL/GenBank/DDBJ databases">
        <authorList>
            <person name="Palmer J.M."/>
        </authorList>
    </citation>
    <scope>NUCLEOTIDE SEQUENCE [LARGE SCALE GENOMIC DNA]</scope>
    <source>
        <strain evidence="14 15">DSM 7382</strain>
    </source>
</reference>
<keyword evidence="4 10" id="KW-0489">Methyltransferase</keyword>
<protein>
    <recommendedName>
        <fullName evidence="9">Nucleolar protein 2</fullName>
    </recommendedName>
</protein>
<dbReference type="PANTHER" id="PTHR22807">
    <property type="entry name" value="NOP2 YEAST -RELATED NOL1/NOP2/FMU SUN DOMAIN-CONTAINING"/>
    <property type="match status" value="1"/>
</dbReference>
<evidence type="ECO:0000313" key="14">
    <source>
        <dbReference type="EMBL" id="KAK7693632.1"/>
    </source>
</evidence>
<dbReference type="SUPFAM" id="SSF53335">
    <property type="entry name" value="S-adenosyl-L-methionine-dependent methyltransferases"/>
    <property type="match status" value="1"/>
</dbReference>
<dbReference type="GO" id="GO:0009383">
    <property type="term" value="F:rRNA (cytosine-C5-)-methyltransferase activity"/>
    <property type="evidence" value="ECO:0007669"/>
    <property type="project" value="TreeGrafter"/>
</dbReference>
<evidence type="ECO:0000256" key="1">
    <source>
        <dbReference type="ARBA" id="ARBA00004604"/>
    </source>
</evidence>
<feature type="binding site" evidence="10">
    <location>
        <begin position="448"/>
        <end position="454"/>
    </location>
    <ligand>
        <name>S-adenosyl-L-methionine</name>
        <dbReference type="ChEBI" id="CHEBI:59789"/>
    </ligand>
</feature>
<dbReference type="Pfam" id="PF22458">
    <property type="entry name" value="RsmF-B_ferredox"/>
    <property type="match status" value="1"/>
</dbReference>
<dbReference type="GO" id="GO:0070475">
    <property type="term" value="P:rRNA base methylation"/>
    <property type="evidence" value="ECO:0007669"/>
    <property type="project" value="TreeGrafter"/>
</dbReference>
<dbReference type="InterPro" id="IPR001678">
    <property type="entry name" value="MeTrfase_RsmB-F_NOP2_dom"/>
</dbReference>
<dbReference type="GO" id="GO:0003723">
    <property type="term" value="F:RNA binding"/>
    <property type="evidence" value="ECO:0007669"/>
    <property type="project" value="UniProtKB-UniRule"/>
</dbReference>
<dbReference type="NCBIfam" id="TIGR00446">
    <property type="entry name" value="nop2p"/>
    <property type="match status" value="1"/>
</dbReference>
<accession>A0AAW0GP10</accession>
<dbReference type="Gene3D" id="3.40.50.150">
    <property type="entry name" value="Vaccinia Virus protein VP39"/>
    <property type="match status" value="1"/>
</dbReference>
<evidence type="ECO:0000256" key="9">
    <source>
        <dbReference type="ARBA" id="ARBA00082314"/>
    </source>
</evidence>
<dbReference type="PROSITE" id="PS51686">
    <property type="entry name" value="SAM_MT_RSMB_NOP"/>
    <property type="match status" value="1"/>
</dbReference>